<evidence type="ECO:0000313" key="1">
    <source>
        <dbReference type="EMBL" id="KKM60599.1"/>
    </source>
</evidence>
<comment type="caution">
    <text evidence="1">The sequence shown here is derived from an EMBL/GenBank/DDBJ whole genome shotgun (WGS) entry which is preliminary data.</text>
</comment>
<sequence>MLRDQKLENAIVAILKENCQGQGAANTIESLMCWLEMTRDILTTHRQVRRSISRLVCKEGLPIGSGATGVYWITCQKEYKESYMCNETGVGSGSAWHLDRLFATPEEAQAEAERRNEEA</sequence>
<accession>A0A0F9ITC7</accession>
<proteinExistence type="predicted"/>
<protein>
    <submittedName>
        <fullName evidence="1">Uncharacterized protein</fullName>
    </submittedName>
</protein>
<gene>
    <name evidence="1" type="ORF">LCGC14_1540170</name>
</gene>
<organism evidence="1">
    <name type="scientific">marine sediment metagenome</name>
    <dbReference type="NCBI Taxonomy" id="412755"/>
    <lineage>
        <taxon>unclassified sequences</taxon>
        <taxon>metagenomes</taxon>
        <taxon>ecological metagenomes</taxon>
    </lineage>
</organism>
<dbReference type="AlphaFoldDB" id="A0A0F9ITC7"/>
<reference evidence="1" key="1">
    <citation type="journal article" date="2015" name="Nature">
        <title>Complex archaea that bridge the gap between prokaryotes and eukaryotes.</title>
        <authorList>
            <person name="Spang A."/>
            <person name="Saw J.H."/>
            <person name="Jorgensen S.L."/>
            <person name="Zaremba-Niedzwiedzka K."/>
            <person name="Martijn J."/>
            <person name="Lind A.E."/>
            <person name="van Eijk R."/>
            <person name="Schleper C."/>
            <person name="Guy L."/>
            <person name="Ettema T.J."/>
        </authorList>
    </citation>
    <scope>NUCLEOTIDE SEQUENCE</scope>
</reference>
<name>A0A0F9ITC7_9ZZZZ</name>
<dbReference type="EMBL" id="LAZR01011649">
    <property type="protein sequence ID" value="KKM60599.1"/>
    <property type="molecule type" value="Genomic_DNA"/>
</dbReference>